<proteinExistence type="predicted"/>
<dbReference type="AlphaFoldDB" id="A0AAD9D7H2"/>
<sequence length="675" mass="74653">MPSQDMSNHSSVFAAAFTSNENNSLINYASDDDDDDDIQELLRINGIRHPSPAIQTNDNSQRIHRQQQHVVVTPKAAWNDNHHNFDTHNTTTTLPPALLKLDQQHAIPTLRHCNDILIEIEACTIEPRRCMIRSGVRGGNGGRKQYHGSGTAAKEDGNKQQQQQIMEVVTTSVDCIGRVVQLAEKNDCHQQQKIHHDIQVNDRIAAIHPFEYKLDKKNQLSRSRQNNHNHISNHQRYTLVDAGYTVKLPRSHIMDNAASAACLTRVYTTAFQSLQLGVVSPASVMSSYLTNHRYSLTQLQGKSILIQNGTSELGRAWIQLSKALGATHIFATGSTPEEHSILRDELNVTPLGSDSFCGELFREEKLNLVLIQDFPSCYEFDLYFSVLDDTRGVLVYCPRDEDGGGGGENTESGGGNSNEEERFGQLGNLGCSGSSIPSFQDLANKARDMVALTKFSLRLTCSPQFVTYRGIWASCKEDQGLYRKDLSFLFKLLEEGKLKPHVEECISPEDIPSVQNRIELEGKRGTVVCLPAPLYEKKAVNVNVVSPLNSPGAEDVSRFSFSAAASKWNEDVDGGIVMNAESYAADSGYIVSHYKQLSTEAAAATADDDCKDLSDFRSMNGTGGQPSPFRPRLPSNGSDSLQIEHAQSFSTFTSVSSVSVKAHEFLRDYNLLGRK</sequence>
<dbReference type="PANTHER" id="PTHR43189">
    <property type="entry name" value="ZINC-TYPE ALCOHOL DEHYDROGENASE-LIKE PROTEIN C1198.01-RELATED"/>
    <property type="match status" value="1"/>
</dbReference>
<dbReference type="Gene3D" id="3.90.180.10">
    <property type="entry name" value="Medium-chain alcohol dehydrogenases, catalytic domain"/>
    <property type="match status" value="1"/>
</dbReference>
<comment type="caution">
    <text evidence="3">The sequence shown here is derived from an EMBL/GenBank/DDBJ whole genome shotgun (WGS) entry which is preliminary data.</text>
</comment>
<dbReference type="GO" id="GO:0016491">
    <property type="term" value="F:oxidoreductase activity"/>
    <property type="evidence" value="ECO:0007669"/>
    <property type="project" value="UniProtKB-KW"/>
</dbReference>
<protein>
    <submittedName>
        <fullName evidence="3">Zinc-binding dehydrogenase</fullName>
    </submittedName>
</protein>
<name>A0AAD9D7H2_9STRA</name>
<feature type="region of interest" description="Disordered" evidence="2">
    <location>
        <begin position="139"/>
        <end position="161"/>
    </location>
</feature>
<dbReference type="InterPro" id="IPR036291">
    <property type="entry name" value="NAD(P)-bd_dom_sf"/>
</dbReference>
<evidence type="ECO:0000256" key="1">
    <source>
        <dbReference type="ARBA" id="ARBA00023002"/>
    </source>
</evidence>
<dbReference type="Gene3D" id="3.40.50.720">
    <property type="entry name" value="NAD(P)-binding Rossmann-like Domain"/>
    <property type="match status" value="1"/>
</dbReference>
<dbReference type="Proteomes" id="UP001224775">
    <property type="component" value="Unassembled WGS sequence"/>
</dbReference>
<gene>
    <name evidence="3" type="ORF">QTG54_013426</name>
</gene>
<keyword evidence="4" id="KW-1185">Reference proteome</keyword>
<feature type="region of interest" description="Disordered" evidence="2">
    <location>
        <begin position="616"/>
        <end position="638"/>
    </location>
</feature>
<evidence type="ECO:0000313" key="4">
    <source>
        <dbReference type="Proteomes" id="UP001224775"/>
    </source>
</evidence>
<dbReference type="EMBL" id="JATAAI010000032">
    <property type="protein sequence ID" value="KAK1735720.1"/>
    <property type="molecule type" value="Genomic_DNA"/>
</dbReference>
<keyword evidence="1" id="KW-0560">Oxidoreductase</keyword>
<dbReference type="SUPFAM" id="SSF51735">
    <property type="entry name" value="NAD(P)-binding Rossmann-fold domains"/>
    <property type="match status" value="1"/>
</dbReference>
<reference evidence="3" key="1">
    <citation type="submission" date="2023-06" db="EMBL/GenBank/DDBJ databases">
        <title>Survivors Of The Sea: Transcriptome response of Skeletonema marinoi to long-term dormancy.</title>
        <authorList>
            <person name="Pinder M.I.M."/>
            <person name="Kourtchenko O."/>
            <person name="Robertson E.K."/>
            <person name="Larsson T."/>
            <person name="Maumus F."/>
            <person name="Osuna-Cruz C.M."/>
            <person name="Vancaester E."/>
            <person name="Stenow R."/>
            <person name="Vandepoele K."/>
            <person name="Ploug H."/>
            <person name="Bruchert V."/>
            <person name="Godhe A."/>
            <person name="Topel M."/>
        </authorList>
    </citation>
    <scope>NUCLEOTIDE SEQUENCE</scope>
    <source>
        <strain evidence="3">R05AC</strain>
    </source>
</reference>
<organism evidence="3 4">
    <name type="scientific">Skeletonema marinoi</name>
    <dbReference type="NCBI Taxonomy" id="267567"/>
    <lineage>
        <taxon>Eukaryota</taxon>
        <taxon>Sar</taxon>
        <taxon>Stramenopiles</taxon>
        <taxon>Ochrophyta</taxon>
        <taxon>Bacillariophyta</taxon>
        <taxon>Coscinodiscophyceae</taxon>
        <taxon>Thalassiosirophycidae</taxon>
        <taxon>Thalassiosirales</taxon>
        <taxon>Skeletonemataceae</taxon>
        <taxon>Skeletonema</taxon>
        <taxon>Skeletonema marinoi-dohrnii complex</taxon>
    </lineage>
</organism>
<dbReference type="PANTHER" id="PTHR43189:SF1">
    <property type="entry name" value="ZINC-TYPE ALCOHOL DEHYDROGENASE-LIKE PROTEIN C1198.01"/>
    <property type="match status" value="1"/>
</dbReference>
<evidence type="ECO:0000256" key="2">
    <source>
        <dbReference type="SAM" id="MobiDB-lite"/>
    </source>
</evidence>
<evidence type="ECO:0000313" key="3">
    <source>
        <dbReference type="EMBL" id="KAK1735720.1"/>
    </source>
</evidence>
<accession>A0AAD9D7H2</accession>